<dbReference type="Proteomes" id="UP000507470">
    <property type="component" value="Unassembled WGS sequence"/>
</dbReference>
<dbReference type="Gene3D" id="3.40.50.300">
    <property type="entry name" value="P-loop containing nucleotide triphosphate hydrolases"/>
    <property type="match status" value="1"/>
</dbReference>
<dbReference type="SUPFAM" id="SSF52540">
    <property type="entry name" value="P-loop containing nucleoside triphosphate hydrolases"/>
    <property type="match status" value="1"/>
</dbReference>
<feature type="domain" description="AIG1-type G" evidence="4">
    <location>
        <begin position="1"/>
        <end position="182"/>
    </location>
</feature>
<evidence type="ECO:0000313" key="6">
    <source>
        <dbReference type="Proteomes" id="UP000507470"/>
    </source>
</evidence>
<proteinExistence type="inferred from homology"/>
<evidence type="ECO:0000256" key="2">
    <source>
        <dbReference type="ARBA" id="ARBA00022741"/>
    </source>
</evidence>
<gene>
    <name evidence="5" type="ORF">MCOR_11202</name>
</gene>
<comment type="similarity">
    <text evidence="1">Belongs to the TRAFAC class TrmE-Era-EngA-EngB-Septin-like GTPase superfamily. AIG1/Toc34/Toc159-like paraseptin GTPase family. IAN subfamily.</text>
</comment>
<dbReference type="PANTHER" id="PTHR10903:SF184">
    <property type="entry name" value="GTP-BINDING PROTEIN A"/>
    <property type="match status" value="1"/>
</dbReference>
<keyword evidence="2" id="KW-0547">Nucleotide-binding</keyword>
<dbReference type="AlphaFoldDB" id="A0A6J8ATJ0"/>
<name>A0A6J8ATJ0_MYTCO</name>
<organism evidence="5 6">
    <name type="scientific">Mytilus coruscus</name>
    <name type="common">Sea mussel</name>
    <dbReference type="NCBI Taxonomy" id="42192"/>
    <lineage>
        <taxon>Eukaryota</taxon>
        <taxon>Metazoa</taxon>
        <taxon>Spiralia</taxon>
        <taxon>Lophotrochozoa</taxon>
        <taxon>Mollusca</taxon>
        <taxon>Bivalvia</taxon>
        <taxon>Autobranchia</taxon>
        <taxon>Pteriomorphia</taxon>
        <taxon>Mytilida</taxon>
        <taxon>Mytiloidea</taxon>
        <taxon>Mytilidae</taxon>
        <taxon>Mytilinae</taxon>
        <taxon>Mytilus</taxon>
    </lineage>
</organism>
<keyword evidence="6" id="KW-1185">Reference proteome</keyword>
<dbReference type="InterPro" id="IPR027417">
    <property type="entry name" value="P-loop_NTPase"/>
</dbReference>
<dbReference type="PROSITE" id="PS51720">
    <property type="entry name" value="G_AIG1"/>
    <property type="match status" value="1"/>
</dbReference>
<reference evidence="5 6" key="1">
    <citation type="submission" date="2020-06" db="EMBL/GenBank/DDBJ databases">
        <authorList>
            <person name="Li R."/>
            <person name="Bekaert M."/>
        </authorList>
    </citation>
    <scope>NUCLEOTIDE SEQUENCE [LARGE SCALE GENOMIC DNA]</scope>
    <source>
        <strain evidence="6">wild</strain>
    </source>
</reference>
<evidence type="ECO:0000313" key="5">
    <source>
        <dbReference type="EMBL" id="CAC5373446.1"/>
    </source>
</evidence>
<protein>
    <recommendedName>
        <fullName evidence="4">AIG1-type G domain-containing protein</fullName>
    </recommendedName>
</protein>
<sequence length="245" mass="28423">MKTNHFQSQSSPRSVTDQCKRGDIERGLEKVIVVDTPGLFDTKTVSEEIRKEITKCITVSAPGPHAIIYVLSLQTRLTKEEDDAFAEMELMFGKELYNYVILLFTGKDMIDREIDVFLAELPPFFQKVLKKCKHRVIAFNNFDKTSDEENKIQTDNLFKMIDTITSSGKRKYFCNQFIADTEKLIKNEIEKLYQKAVSDGTSKDPNVLRSALRDQIRDNILIEGNHFKILWRYVSNFFQRNCSIL</sequence>
<dbReference type="InterPro" id="IPR006703">
    <property type="entry name" value="G_AIG1"/>
</dbReference>
<evidence type="ECO:0000259" key="4">
    <source>
        <dbReference type="PROSITE" id="PS51720"/>
    </source>
</evidence>
<evidence type="ECO:0000256" key="3">
    <source>
        <dbReference type="ARBA" id="ARBA00023134"/>
    </source>
</evidence>
<dbReference type="PANTHER" id="PTHR10903">
    <property type="entry name" value="GTPASE, IMAP FAMILY MEMBER-RELATED"/>
    <property type="match status" value="1"/>
</dbReference>
<accession>A0A6J8ATJ0</accession>
<dbReference type="EMBL" id="CACVKT020001891">
    <property type="protein sequence ID" value="CAC5373446.1"/>
    <property type="molecule type" value="Genomic_DNA"/>
</dbReference>
<dbReference type="GO" id="GO:0005525">
    <property type="term" value="F:GTP binding"/>
    <property type="evidence" value="ECO:0007669"/>
    <property type="project" value="UniProtKB-KW"/>
</dbReference>
<dbReference type="InterPro" id="IPR045058">
    <property type="entry name" value="GIMA/IAN/Toc"/>
</dbReference>
<dbReference type="Pfam" id="PF04548">
    <property type="entry name" value="AIG1"/>
    <property type="match status" value="1"/>
</dbReference>
<dbReference type="OrthoDB" id="431287at2759"/>
<evidence type="ECO:0000256" key="1">
    <source>
        <dbReference type="ARBA" id="ARBA00008535"/>
    </source>
</evidence>
<keyword evidence="3" id="KW-0342">GTP-binding</keyword>
<dbReference type="FunFam" id="3.40.50.300:FF:000840">
    <property type="entry name" value="Immune-associated nucleotide-binding protein 9"/>
    <property type="match status" value="1"/>
</dbReference>